<dbReference type="AlphaFoldDB" id="A0AAV6J5R3"/>
<evidence type="ECO:0000313" key="1">
    <source>
        <dbReference type="EMBL" id="KAG5534884.1"/>
    </source>
</evidence>
<dbReference type="Proteomes" id="UP000823749">
    <property type="component" value="Chromosome 8"/>
</dbReference>
<dbReference type="PANTHER" id="PTHR31170:SF18">
    <property type="entry name" value="(WILD MALAYSIAN BANANA) HYPOTHETICAL PROTEIN"/>
    <property type="match status" value="1"/>
</dbReference>
<accession>A0AAV6J5R3</accession>
<protein>
    <submittedName>
        <fullName evidence="1">Uncharacterized protein</fullName>
    </submittedName>
</protein>
<evidence type="ECO:0000313" key="2">
    <source>
        <dbReference type="Proteomes" id="UP000823749"/>
    </source>
</evidence>
<gene>
    <name evidence="1" type="ORF">RHGRI_022863</name>
</gene>
<name>A0AAV6J5R3_9ERIC</name>
<organism evidence="1 2">
    <name type="scientific">Rhododendron griersonianum</name>
    <dbReference type="NCBI Taxonomy" id="479676"/>
    <lineage>
        <taxon>Eukaryota</taxon>
        <taxon>Viridiplantae</taxon>
        <taxon>Streptophyta</taxon>
        <taxon>Embryophyta</taxon>
        <taxon>Tracheophyta</taxon>
        <taxon>Spermatophyta</taxon>
        <taxon>Magnoliopsida</taxon>
        <taxon>eudicotyledons</taxon>
        <taxon>Gunneridae</taxon>
        <taxon>Pentapetalae</taxon>
        <taxon>asterids</taxon>
        <taxon>Ericales</taxon>
        <taxon>Ericaceae</taxon>
        <taxon>Ericoideae</taxon>
        <taxon>Rhodoreae</taxon>
        <taxon>Rhododendron</taxon>
    </lineage>
</organism>
<reference evidence="1" key="1">
    <citation type="submission" date="2020-08" db="EMBL/GenBank/DDBJ databases">
        <title>Plant Genome Project.</title>
        <authorList>
            <person name="Zhang R.-G."/>
        </authorList>
    </citation>
    <scope>NUCLEOTIDE SEQUENCE</scope>
    <source>
        <strain evidence="1">WSP0</strain>
        <tissue evidence="1">Leaf</tissue>
    </source>
</reference>
<dbReference type="InterPro" id="IPR004158">
    <property type="entry name" value="DUF247_pln"/>
</dbReference>
<dbReference type="PANTHER" id="PTHR31170">
    <property type="entry name" value="BNAC04G53230D PROTEIN"/>
    <property type="match status" value="1"/>
</dbReference>
<dbReference type="EMBL" id="JACTNZ010000008">
    <property type="protein sequence ID" value="KAG5534884.1"/>
    <property type="molecule type" value="Genomic_DNA"/>
</dbReference>
<proteinExistence type="predicted"/>
<keyword evidence="2" id="KW-1185">Reference proteome</keyword>
<comment type="caution">
    <text evidence="1">The sequence shown here is derived from an EMBL/GenBank/DDBJ whole genome shotgun (WGS) entry which is preliminary data.</text>
</comment>
<sequence length="177" mass="19956">MGVAAGSVPQGSTDWANEEWVVEIRNELDQLLHDGSYRGLERYSKKGSIYKVPALPKNLNNKAYEPQMVSFGPYHYGKEQLMTMEKHKHDMLLHFLNVSGKPLESYVNALAPVLQDLKDCYDALPPCWHADTSKFLKLMVLDGCFMLHMLRVYAGVSSGFASSAMETEVIKLDMLLL</sequence>
<dbReference type="Pfam" id="PF03140">
    <property type="entry name" value="DUF247"/>
    <property type="match status" value="1"/>
</dbReference>